<name>A0A9Q5I4J1_SANBA</name>
<dbReference type="AlphaFoldDB" id="A0A9Q5I4J1"/>
<dbReference type="Proteomes" id="UP000757232">
    <property type="component" value="Unassembled WGS sequence"/>
</dbReference>
<dbReference type="GO" id="GO:0046872">
    <property type="term" value="F:metal ion binding"/>
    <property type="evidence" value="ECO:0007669"/>
    <property type="project" value="UniProtKB-KW"/>
</dbReference>
<evidence type="ECO:0000256" key="9">
    <source>
        <dbReference type="HAMAP-Rule" id="MF_03115"/>
    </source>
</evidence>
<reference evidence="12" key="1">
    <citation type="submission" date="2016-06" db="EMBL/GenBank/DDBJ databases">
        <title>Draft Genome sequence of the fungus Inonotus baumii.</title>
        <authorList>
            <person name="Zhu H."/>
            <person name="Lin W."/>
        </authorList>
    </citation>
    <scope>NUCLEOTIDE SEQUENCE</scope>
    <source>
        <strain evidence="12">821</strain>
    </source>
</reference>
<comment type="cofactor">
    <cofactor evidence="1 9">
        <name>[4Fe-4S] cluster</name>
        <dbReference type="ChEBI" id="CHEBI:49883"/>
    </cofactor>
</comment>
<evidence type="ECO:0000259" key="10">
    <source>
        <dbReference type="Pfam" id="PF05093"/>
    </source>
</evidence>
<comment type="subcellular location">
    <subcellularLocation>
        <location evidence="9">Cytoplasm</location>
    </subcellularLocation>
    <subcellularLocation>
        <location evidence="9">Mitochondrion intermembrane space</location>
    </subcellularLocation>
</comment>
<evidence type="ECO:0000256" key="4">
    <source>
        <dbReference type="ARBA" id="ARBA00022490"/>
    </source>
</evidence>
<feature type="binding site" evidence="9">
    <location>
        <position position="245"/>
    </location>
    <ligand>
        <name>[2Fe-2S] cluster</name>
        <dbReference type="ChEBI" id="CHEBI:190135"/>
    </ligand>
</feature>
<sequence>MAPVPTELSSYVLPSGTTMNQPLKAPALVLGTPATAQEGTYQRLIEELEKSRMVEKMMVDRLVEGATTLVPASYGTIYAVLTQADLDSLALNLSSLLPQLLTGLSTHGTLHIQNASSNLPAVRPELERVGFEILTEKDDTGALIAQKVAKFFATTIITTTTTTTTTTTSNASVPLNRPAAASVPLRRPTSDATKRSTKKALWTFSSPAPGTPRVDAEALLTPADRARPEPCVPPSGSGPRRRKACKGCTCGLAELEAEEERNATVVLIDGAPDGGAREVKAQERERLLRAAAMAPKMTSSCGNCALGDAFRCAGCPYLGLPAFKPGEKVEINFDMDDI</sequence>
<dbReference type="Pfam" id="PF05093">
    <property type="entry name" value="CIAPIN1"/>
    <property type="match status" value="1"/>
</dbReference>
<evidence type="ECO:0000259" key="11">
    <source>
        <dbReference type="Pfam" id="PF16803"/>
    </source>
</evidence>
<keyword evidence="9" id="KW-0001">2Fe-2S</keyword>
<dbReference type="InterPro" id="IPR031838">
    <property type="entry name" value="Dre2_N"/>
</dbReference>
<comment type="domain">
    <text evidence="9">The N-terminal domain has structural similarity with S-adenosyl-L-methionine-dependent methyltransferases, but does not bind S-adenosyl-L-methionine. It is required for correct assembly of the 2 Fe-S clusters.</text>
</comment>
<proteinExistence type="inferred from homology"/>
<feature type="binding site" evidence="9">
    <location>
        <position position="248"/>
    </location>
    <ligand>
        <name>[2Fe-2S] cluster</name>
        <dbReference type="ChEBI" id="CHEBI:190135"/>
    </ligand>
</feature>
<dbReference type="InterPro" id="IPR007785">
    <property type="entry name" value="Anamorsin"/>
</dbReference>
<dbReference type="InterPro" id="IPR046408">
    <property type="entry name" value="CIAPIN1"/>
</dbReference>
<keyword evidence="3 9" id="KW-0004">4Fe-4S</keyword>
<comment type="cofactor">
    <cofactor evidence="9">
        <name>[2Fe-2S] cluster</name>
        <dbReference type="ChEBI" id="CHEBI:190135"/>
    </cofactor>
</comment>
<comment type="caution">
    <text evidence="12">The sequence shown here is derived from an EMBL/GenBank/DDBJ whole genome shotgun (WGS) entry which is preliminary data.</text>
</comment>
<comment type="domain">
    <text evidence="9">The twin Cx2C motifs are involved in the recognition by the mitochondrial MIA40-ERV1 disulfide relay system. The formation of 2 disulfide bonds in the Cx2C motifs through dithiol/disulfide exchange reactions effectively traps the protein in the mitochondrial intermembrane space.</text>
</comment>
<evidence type="ECO:0000256" key="7">
    <source>
        <dbReference type="ARBA" id="ARBA00023014"/>
    </source>
</evidence>
<feature type="binding site" evidence="9">
    <location>
        <position position="312"/>
    </location>
    <ligand>
        <name>[4Fe-4S] cluster</name>
        <dbReference type="ChEBI" id="CHEBI:49883"/>
    </ligand>
</feature>
<evidence type="ECO:0000256" key="3">
    <source>
        <dbReference type="ARBA" id="ARBA00022485"/>
    </source>
</evidence>
<evidence type="ECO:0000256" key="6">
    <source>
        <dbReference type="ARBA" id="ARBA00023004"/>
    </source>
</evidence>
<dbReference type="Pfam" id="PF16803">
    <property type="entry name" value="DRE2_N"/>
    <property type="match status" value="1"/>
</dbReference>
<evidence type="ECO:0000256" key="8">
    <source>
        <dbReference type="ARBA" id="ARBA00023128"/>
    </source>
</evidence>
<feature type="domain" description="Anamorsin C-terminal" evidence="10">
    <location>
        <begin position="237"/>
        <end position="331"/>
    </location>
</feature>
<comment type="similarity">
    <text evidence="2 9">Belongs to the anamorsin family.</text>
</comment>
<feature type="binding site" evidence="9">
    <location>
        <position position="250"/>
    </location>
    <ligand>
        <name>[2Fe-2S] cluster</name>
        <dbReference type="ChEBI" id="CHEBI:190135"/>
    </ligand>
</feature>
<keyword evidence="8 9" id="KW-0496">Mitochondrion</keyword>
<dbReference type="OrthoDB" id="311633at2759"/>
<feature type="binding site" evidence="9">
    <location>
        <position position="301"/>
    </location>
    <ligand>
        <name>[4Fe-4S] cluster</name>
        <dbReference type="ChEBI" id="CHEBI:49883"/>
    </ligand>
</feature>
<dbReference type="PANTHER" id="PTHR13273:SF14">
    <property type="entry name" value="ANAMORSIN"/>
    <property type="match status" value="1"/>
</dbReference>
<dbReference type="GO" id="GO:0051537">
    <property type="term" value="F:2 iron, 2 sulfur cluster binding"/>
    <property type="evidence" value="ECO:0007669"/>
    <property type="project" value="UniProtKB-UniRule"/>
</dbReference>
<comment type="caution">
    <text evidence="9">Lacks conserved residue(s) required for the propagation of feature annotation.</text>
</comment>
<feature type="binding site" evidence="9">
    <location>
        <position position="304"/>
    </location>
    <ligand>
        <name>[4Fe-4S] cluster</name>
        <dbReference type="ChEBI" id="CHEBI:49883"/>
    </ligand>
</feature>
<dbReference type="PANTHER" id="PTHR13273">
    <property type="entry name" value="ANAMORSIN"/>
    <property type="match status" value="1"/>
</dbReference>
<keyword evidence="7 9" id="KW-0411">Iron-sulfur</keyword>
<keyword evidence="6 9" id="KW-0408">Iron</keyword>
<keyword evidence="13" id="KW-1185">Reference proteome</keyword>
<feature type="short sequence motif" description="Cx2C motif 2" evidence="9">
    <location>
        <begin position="312"/>
        <end position="315"/>
    </location>
</feature>
<dbReference type="EMBL" id="LNZH02000081">
    <property type="protein sequence ID" value="OCB91572.1"/>
    <property type="molecule type" value="Genomic_DNA"/>
</dbReference>
<accession>A0A9Q5I4J1</accession>
<comment type="domain">
    <text evidence="9">The C-terminal domain binds 2 Fe-S clusters but is otherwise mostly in an intrinsically disordered conformation.</text>
</comment>
<dbReference type="HAMAP" id="MF_03115">
    <property type="entry name" value="Anamorsin"/>
    <property type="match status" value="1"/>
</dbReference>
<evidence type="ECO:0000256" key="1">
    <source>
        <dbReference type="ARBA" id="ARBA00001966"/>
    </source>
</evidence>
<keyword evidence="5 9" id="KW-0479">Metal-binding</keyword>
<evidence type="ECO:0000256" key="2">
    <source>
        <dbReference type="ARBA" id="ARBA00008169"/>
    </source>
</evidence>
<feature type="binding site" evidence="9">
    <location>
        <position position="231"/>
    </location>
    <ligand>
        <name>[2Fe-2S] cluster</name>
        <dbReference type="ChEBI" id="CHEBI:190135"/>
    </ligand>
</feature>
<keyword evidence="4 9" id="KW-0963">Cytoplasm</keyword>
<feature type="region of interest" description="Fe-S binding site B" evidence="9">
    <location>
        <begin position="301"/>
        <end position="315"/>
    </location>
</feature>
<feature type="domain" description="Fe-S cluster assembly protein Dre2 N-terminal" evidence="11">
    <location>
        <begin position="28"/>
        <end position="122"/>
    </location>
</feature>
<gene>
    <name evidence="12" type="ORF">A7U60_g1198</name>
</gene>
<dbReference type="GO" id="GO:0051539">
    <property type="term" value="F:4 iron, 4 sulfur cluster binding"/>
    <property type="evidence" value="ECO:0007669"/>
    <property type="project" value="UniProtKB-KW"/>
</dbReference>
<feature type="short sequence motif" description="Cx2C motif 1" evidence="9">
    <location>
        <begin position="301"/>
        <end position="304"/>
    </location>
</feature>
<organism evidence="12 13">
    <name type="scientific">Sanghuangporus baumii</name>
    <name type="common">Phellinus baumii</name>
    <dbReference type="NCBI Taxonomy" id="108892"/>
    <lineage>
        <taxon>Eukaryota</taxon>
        <taxon>Fungi</taxon>
        <taxon>Dikarya</taxon>
        <taxon>Basidiomycota</taxon>
        <taxon>Agaricomycotina</taxon>
        <taxon>Agaricomycetes</taxon>
        <taxon>Hymenochaetales</taxon>
        <taxon>Hymenochaetaceae</taxon>
        <taxon>Sanghuangporus</taxon>
    </lineage>
</organism>
<evidence type="ECO:0000256" key="5">
    <source>
        <dbReference type="ARBA" id="ARBA00022723"/>
    </source>
</evidence>
<protein>
    <submittedName>
        <fullName evidence="12">DUF689-domain-containing protein</fullName>
    </submittedName>
</protein>
<feature type="binding site" evidence="9">
    <location>
        <position position="315"/>
    </location>
    <ligand>
        <name>[4Fe-4S] cluster</name>
        <dbReference type="ChEBI" id="CHEBI:49883"/>
    </ligand>
</feature>
<evidence type="ECO:0000313" key="13">
    <source>
        <dbReference type="Proteomes" id="UP000757232"/>
    </source>
</evidence>
<dbReference type="GO" id="GO:0009055">
    <property type="term" value="F:electron transfer activity"/>
    <property type="evidence" value="ECO:0007669"/>
    <property type="project" value="UniProtKB-UniRule"/>
</dbReference>
<evidence type="ECO:0000313" key="12">
    <source>
        <dbReference type="EMBL" id="OCB91572.1"/>
    </source>
</evidence>
<dbReference type="GO" id="GO:0005758">
    <property type="term" value="C:mitochondrial intermembrane space"/>
    <property type="evidence" value="ECO:0007669"/>
    <property type="project" value="UniProtKB-SubCell"/>
</dbReference>
<dbReference type="GO" id="GO:0016226">
    <property type="term" value="P:iron-sulfur cluster assembly"/>
    <property type="evidence" value="ECO:0007669"/>
    <property type="project" value="UniProtKB-UniRule"/>
</dbReference>